<dbReference type="PIRSF" id="PIRSF020680">
    <property type="entry name" value="PhnH"/>
    <property type="match status" value="1"/>
</dbReference>
<dbReference type="RefSeq" id="WP_181514821.1">
    <property type="nucleotide sequence ID" value="NZ_JABFUB010000010.1"/>
</dbReference>
<protein>
    <submittedName>
        <fullName evidence="1">Phosphonate C-P lyase system protein PhnH</fullName>
    </submittedName>
</protein>
<keyword evidence="4" id="KW-1185">Reference proteome</keyword>
<evidence type="ECO:0000313" key="1">
    <source>
        <dbReference type="EMBL" id="MBA2779342.1"/>
    </source>
</evidence>
<reference evidence="1 3" key="2">
    <citation type="submission" date="2020-07" db="EMBL/GenBank/DDBJ databases">
        <title>Identification of Halomonas strains.</title>
        <authorList>
            <person name="Xiao Z."/>
            <person name="Shen J."/>
        </authorList>
    </citation>
    <scope>NUCLEOTIDE SEQUENCE [LARGE SCALE GENOMIC DNA]</scope>
    <source>
        <strain evidence="1 3">DSM 17331</strain>
    </source>
</reference>
<comment type="caution">
    <text evidence="1">The sequence shown here is derived from an EMBL/GenBank/DDBJ whole genome shotgun (WGS) entry which is preliminary data.</text>
</comment>
<dbReference type="AlphaFoldDB" id="A0A7V9W1L6"/>
<organism evidence="1 3">
    <name type="scientific">Billgrantia kenyensis</name>
    <dbReference type="NCBI Taxonomy" id="321266"/>
    <lineage>
        <taxon>Bacteria</taxon>
        <taxon>Pseudomonadati</taxon>
        <taxon>Pseudomonadota</taxon>
        <taxon>Gammaproteobacteria</taxon>
        <taxon>Oceanospirillales</taxon>
        <taxon>Halomonadaceae</taxon>
        <taxon>Billgrantia</taxon>
    </lineage>
</organism>
<name>A0A7V9W1L6_9GAMM</name>
<dbReference type="NCBIfam" id="TIGR03292">
    <property type="entry name" value="PhnH_redo"/>
    <property type="match status" value="1"/>
</dbReference>
<dbReference type="Gene3D" id="3.40.50.11310">
    <property type="entry name" value="Bacterial phosphonate metabolism protein PhnH"/>
    <property type="match status" value="1"/>
</dbReference>
<dbReference type="Proteomes" id="UP000518091">
    <property type="component" value="Unassembled WGS sequence"/>
</dbReference>
<proteinExistence type="predicted"/>
<dbReference type="Pfam" id="PF05845">
    <property type="entry name" value="PhnH"/>
    <property type="match status" value="1"/>
</dbReference>
<dbReference type="GO" id="GO:0016829">
    <property type="term" value="F:lyase activity"/>
    <property type="evidence" value="ECO:0007669"/>
    <property type="project" value="UniProtKB-KW"/>
</dbReference>
<sequence>MQWHAFESPVHDSQRMFRQLLSAMSEPGTLAAVSDITVRHILPPAGSAVGAAGWATLLTLCDLETSVWIAPELNTGGLADALTFHTGARMAPSAAEADFALVLPATLSGQAPAFREGSDTHPDRSTTLVVVLAELEADGPWCLSGPGIADVRNLDVGQGGEALMTRLAANRARFPRGLDAILTCEERLTAVPRSTCITQVQIEEGVSCMLP</sequence>
<evidence type="ECO:0000313" key="3">
    <source>
        <dbReference type="Proteomes" id="UP000518091"/>
    </source>
</evidence>
<dbReference type="EMBL" id="JABFUB010000010">
    <property type="protein sequence ID" value="MCG6662510.1"/>
    <property type="molecule type" value="Genomic_DNA"/>
</dbReference>
<dbReference type="Proteomes" id="UP000814353">
    <property type="component" value="Unassembled WGS sequence"/>
</dbReference>
<dbReference type="GO" id="GO:0019634">
    <property type="term" value="P:organic phosphonate metabolic process"/>
    <property type="evidence" value="ECO:0007669"/>
    <property type="project" value="InterPro"/>
</dbReference>
<keyword evidence="1" id="KW-0456">Lyase</keyword>
<dbReference type="InterPro" id="IPR038058">
    <property type="entry name" value="PhnH-like_sp"/>
</dbReference>
<reference evidence="2 4" key="1">
    <citation type="submission" date="2020-05" db="EMBL/GenBank/DDBJ databases">
        <title>Comparative genomic analysis of denitrifying bacteria from Halomonas genus.</title>
        <authorList>
            <person name="Wang L."/>
            <person name="Shao Z."/>
        </authorList>
    </citation>
    <scope>NUCLEOTIDE SEQUENCE [LARGE SCALE GENOMIC DNA]</scope>
    <source>
        <strain evidence="2 4">DSM 17331</strain>
    </source>
</reference>
<accession>A0A7V9W1L6</accession>
<dbReference type="InterPro" id="IPR008772">
    <property type="entry name" value="Phosphonate_metab_PhnH"/>
</dbReference>
<gene>
    <name evidence="1" type="primary">phnH</name>
    <name evidence="1" type="ORF">H1D44_10545</name>
    <name evidence="2" type="ORF">HOP48_13250</name>
</gene>
<dbReference type="EMBL" id="JACEFT010000011">
    <property type="protein sequence ID" value="MBA2779342.1"/>
    <property type="molecule type" value="Genomic_DNA"/>
</dbReference>
<evidence type="ECO:0000313" key="2">
    <source>
        <dbReference type="EMBL" id="MCG6662510.1"/>
    </source>
</evidence>
<dbReference type="SUPFAM" id="SSF159709">
    <property type="entry name" value="PhnH-like"/>
    <property type="match status" value="1"/>
</dbReference>
<evidence type="ECO:0000313" key="4">
    <source>
        <dbReference type="Proteomes" id="UP000814353"/>
    </source>
</evidence>